<gene>
    <name evidence="3" type="ORF">HMN09_00511800</name>
</gene>
<keyword evidence="2" id="KW-0812">Transmembrane</keyword>
<sequence>MHTEWDKHAGKRRGGLIMICWGKATSLPNVHREQRAGLPSLRLPTPALALPVMLLPIAALLFSILLIYLSVLAADDVDAYDQTRILVATRNPFRETGPPANMAKLIMLRQKIQTTSRSRRRSPSHGRPPLRPLNQNVHRKPSPWTRISKAFRKKQHY</sequence>
<accession>A0A8H6TBH6</accession>
<dbReference type="EMBL" id="JACAZE010000006">
    <property type="protein sequence ID" value="KAF7313557.1"/>
    <property type="molecule type" value="Genomic_DNA"/>
</dbReference>
<protein>
    <submittedName>
        <fullName evidence="3">Uncharacterized protein</fullName>
    </submittedName>
</protein>
<keyword evidence="2" id="KW-0472">Membrane</keyword>
<proteinExistence type="predicted"/>
<evidence type="ECO:0000256" key="1">
    <source>
        <dbReference type="SAM" id="MobiDB-lite"/>
    </source>
</evidence>
<organism evidence="3 4">
    <name type="scientific">Mycena chlorophos</name>
    <name type="common">Agaric fungus</name>
    <name type="synonym">Agaricus chlorophos</name>
    <dbReference type="NCBI Taxonomy" id="658473"/>
    <lineage>
        <taxon>Eukaryota</taxon>
        <taxon>Fungi</taxon>
        <taxon>Dikarya</taxon>
        <taxon>Basidiomycota</taxon>
        <taxon>Agaricomycotina</taxon>
        <taxon>Agaricomycetes</taxon>
        <taxon>Agaricomycetidae</taxon>
        <taxon>Agaricales</taxon>
        <taxon>Marasmiineae</taxon>
        <taxon>Mycenaceae</taxon>
        <taxon>Mycena</taxon>
    </lineage>
</organism>
<comment type="caution">
    <text evidence="3">The sequence shown here is derived from an EMBL/GenBank/DDBJ whole genome shotgun (WGS) entry which is preliminary data.</text>
</comment>
<feature type="transmembrane region" description="Helical" evidence="2">
    <location>
        <begin position="48"/>
        <end position="74"/>
    </location>
</feature>
<evidence type="ECO:0000256" key="2">
    <source>
        <dbReference type="SAM" id="Phobius"/>
    </source>
</evidence>
<dbReference type="AlphaFoldDB" id="A0A8H6TBH6"/>
<feature type="region of interest" description="Disordered" evidence="1">
    <location>
        <begin position="113"/>
        <end position="145"/>
    </location>
</feature>
<evidence type="ECO:0000313" key="3">
    <source>
        <dbReference type="EMBL" id="KAF7313557.1"/>
    </source>
</evidence>
<dbReference type="OrthoDB" id="3204347at2759"/>
<keyword evidence="2" id="KW-1133">Transmembrane helix</keyword>
<keyword evidence="4" id="KW-1185">Reference proteome</keyword>
<evidence type="ECO:0000313" key="4">
    <source>
        <dbReference type="Proteomes" id="UP000613580"/>
    </source>
</evidence>
<reference evidence="3" key="1">
    <citation type="submission" date="2020-05" db="EMBL/GenBank/DDBJ databases">
        <title>Mycena genomes resolve the evolution of fungal bioluminescence.</title>
        <authorList>
            <person name="Tsai I.J."/>
        </authorList>
    </citation>
    <scope>NUCLEOTIDE SEQUENCE</scope>
    <source>
        <strain evidence="3">110903Hualien_Pintung</strain>
    </source>
</reference>
<name>A0A8H6TBH6_MYCCL</name>
<dbReference type="Proteomes" id="UP000613580">
    <property type="component" value="Unassembled WGS sequence"/>
</dbReference>